<evidence type="ECO:0000313" key="4">
    <source>
        <dbReference type="Proteomes" id="UP000654075"/>
    </source>
</evidence>
<dbReference type="OMA" id="DCEHAFK"/>
<gene>
    <name evidence="3" type="ORF">PGLA1383_LOCUS29246</name>
</gene>
<dbReference type="OrthoDB" id="533763at2759"/>
<dbReference type="AlphaFoldDB" id="A0A813FDT1"/>
<accession>A0A813FDT1</accession>
<dbReference type="GO" id="GO:0030544">
    <property type="term" value="F:Hsp70 protein binding"/>
    <property type="evidence" value="ECO:0007669"/>
    <property type="project" value="TreeGrafter"/>
</dbReference>
<comment type="caution">
    <text evidence="3">The sequence shown here is derived from an EMBL/GenBank/DDBJ whole genome shotgun (WGS) entry which is preliminary data.</text>
</comment>
<keyword evidence="1" id="KW-0677">Repeat</keyword>
<dbReference type="PANTHER" id="PTHR45883:SF2">
    <property type="entry name" value="HSC70-INTERACTING PROTEIN"/>
    <property type="match status" value="1"/>
</dbReference>
<sequence length="200" mass="21482">MENIEGLTDCGKISVSICVPPEKEAPPVELSDDEGCVAEKEEAELPPVPAAEVLSKELGNAEMEQQGELKQQANDALEDGNLEVAVAKLTEAIGLGGVFAMMVAKRAEVLMKQKRYRAVVADATLALSLNPDSGKAYRFRGKARRFLGDYDGSSSDLSQAQDIDYDDGVADLHQYVQKRVEKLKLKAKQDAKAAAAAESA</sequence>
<dbReference type="EMBL" id="CAJNNV010025024">
    <property type="protein sequence ID" value="CAE8611443.1"/>
    <property type="molecule type" value="Genomic_DNA"/>
</dbReference>
<dbReference type="Proteomes" id="UP000654075">
    <property type="component" value="Unassembled WGS sequence"/>
</dbReference>
<dbReference type="Gene3D" id="1.25.40.10">
    <property type="entry name" value="Tetratricopeptide repeat domain"/>
    <property type="match status" value="1"/>
</dbReference>
<evidence type="ECO:0000256" key="1">
    <source>
        <dbReference type="ARBA" id="ARBA00022737"/>
    </source>
</evidence>
<organism evidence="3 4">
    <name type="scientific">Polarella glacialis</name>
    <name type="common">Dinoflagellate</name>
    <dbReference type="NCBI Taxonomy" id="89957"/>
    <lineage>
        <taxon>Eukaryota</taxon>
        <taxon>Sar</taxon>
        <taxon>Alveolata</taxon>
        <taxon>Dinophyceae</taxon>
        <taxon>Suessiales</taxon>
        <taxon>Suessiaceae</taxon>
        <taxon>Polarella</taxon>
    </lineage>
</organism>
<evidence type="ECO:0000313" key="3">
    <source>
        <dbReference type="EMBL" id="CAE8611443.1"/>
    </source>
</evidence>
<dbReference type="InterPro" id="IPR011990">
    <property type="entry name" value="TPR-like_helical_dom_sf"/>
</dbReference>
<reference evidence="3" key="1">
    <citation type="submission" date="2021-02" db="EMBL/GenBank/DDBJ databases">
        <authorList>
            <person name="Dougan E. K."/>
            <person name="Rhodes N."/>
            <person name="Thang M."/>
            <person name="Chan C."/>
        </authorList>
    </citation>
    <scope>NUCLEOTIDE SEQUENCE</scope>
</reference>
<dbReference type="SMART" id="SM00028">
    <property type="entry name" value="TPR"/>
    <property type="match status" value="2"/>
</dbReference>
<keyword evidence="2" id="KW-0802">TPR repeat</keyword>
<evidence type="ECO:0000256" key="2">
    <source>
        <dbReference type="ARBA" id="ARBA00022803"/>
    </source>
</evidence>
<protein>
    <submittedName>
        <fullName evidence="3">Uncharacterized protein</fullName>
    </submittedName>
</protein>
<dbReference type="SUPFAM" id="SSF48452">
    <property type="entry name" value="TPR-like"/>
    <property type="match status" value="1"/>
</dbReference>
<proteinExistence type="predicted"/>
<name>A0A813FDT1_POLGL</name>
<dbReference type="InterPro" id="IPR019734">
    <property type="entry name" value="TPR_rpt"/>
</dbReference>
<dbReference type="PANTHER" id="PTHR45883">
    <property type="entry name" value="HSC70-INTERACTING PROTEIN"/>
    <property type="match status" value="1"/>
</dbReference>
<keyword evidence="4" id="KW-1185">Reference proteome</keyword>